<keyword evidence="2" id="KW-1185">Reference proteome</keyword>
<dbReference type="AlphaFoldDB" id="A0A563VSH0"/>
<dbReference type="EMBL" id="CAACVJ010000179">
    <property type="protein sequence ID" value="VEP14353.1"/>
    <property type="molecule type" value="Genomic_DNA"/>
</dbReference>
<sequence>MGLLMIILDFLEIKSFRHSNSFVKSELSRRKSDGLMHPIGNKCLTDLFSVVPTDIKYLY</sequence>
<protein>
    <submittedName>
        <fullName evidence="1">Uncharacterized protein</fullName>
    </submittedName>
</protein>
<accession>A0A563VSH0</accession>
<reference evidence="1 2" key="1">
    <citation type="submission" date="2019-01" db="EMBL/GenBank/DDBJ databases">
        <authorList>
            <person name="Brito A."/>
        </authorList>
    </citation>
    <scope>NUCLEOTIDE SEQUENCE [LARGE SCALE GENOMIC DNA]</scope>
    <source>
        <strain evidence="1">1</strain>
    </source>
</reference>
<dbReference type="Proteomes" id="UP000320055">
    <property type="component" value="Unassembled WGS sequence"/>
</dbReference>
<organism evidence="1 2">
    <name type="scientific">Hyella patelloides LEGE 07179</name>
    <dbReference type="NCBI Taxonomy" id="945734"/>
    <lineage>
        <taxon>Bacteria</taxon>
        <taxon>Bacillati</taxon>
        <taxon>Cyanobacteriota</taxon>
        <taxon>Cyanophyceae</taxon>
        <taxon>Pleurocapsales</taxon>
        <taxon>Hyellaceae</taxon>
        <taxon>Hyella</taxon>
    </lineage>
</organism>
<name>A0A563VSH0_9CYAN</name>
<evidence type="ECO:0000313" key="1">
    <source>
        <dbReference type="EMBL" id="VEP14353.1"/>
    </source>
</evidence>
<gene>
    <name evidence="1" type="ORF">H1P_260004</name>
</gene>
<proteinExistence type="predicted"/>
<evidence type="ECO:0000313" key="2">
    <source>
        <dbReference type="Proteomes" id="UP000320055"/>
    </source>
</evidence>